<dbReference type="Proteomes" id="UP000005317">
    <property type="component" value="Unassembled WGS sequence"/>
</dbReference>
<evidence type="ECO:0000256" key="5">
    <source>
        <dbReference type="ARBA" id="ARBA00023002"/>
    </source>
</evidence>
<keyword evidence="4 7" id="KW-0521">NADP</keyword>
<keyword evidence="5 7" id="KW-0560">Oxidoreductase</keyword>
<feature type="binding site" evidence="7">
    <location>
        <position position="364"/>
    </location>
    <ligand>
        <name>substrate</name>
    </ligand>
</feature>
<keyword evidence="3 7" id="KW-0313">Glucose metabolism</keyword>
<evidence type="ECO:0000259" key="9">
    <source>
        <dbReference type="Pfam" id="PF02781"/>
    </source>
</evidence>
<feature type="active site" description="Proton acceptor" evidence="7">
    <location>
        <position position="264"/>
    </location>
</feature>
<dbReference type="Gene3D" id="3.30.360.10">
    <property type="entry name" value="Dihydrodipicolinate Reductase, domain 2"/>
    <property type="match status" value="1"/>
</dbReference>
<comment type="pathway">
    <text evidence="1 7">Carbohydrate degradation; pentose phosphate pathway; D-ribulose 5-phosphate from D-glucose 6-phosphate (oxidative stage): step 1/3.</text>
</comment>
<comment type="function">
    <text evidence="7">Catalyzes the oxidation of glucose 6-phosphate to 6-phosphogluconolactone.</text>
</comment>
<evidence type="ECO:0000256" key="1">
    <source>
        <dbReference type="ARBA" id="ARBA00004937"/>
    </source>
</evidence>
<dbReference type="GO" id="GO:0004345">
    <property type="term" value="F:glucose-6-phosphate dehydrogenase activity"/>
    <property type="evidence" value="ECO:0007669"/>
    <property type="project" value="UniProtKB-UniRule"/>
</dbReference>
<evidence type="ECO:0000256" key="2">
    <source>
        <dbReference type="ARBA" id="ARBA00009975"/>
    </source>
</evidence>
<keyword evidence="11" id="KW-1185">Reference proteome</keyword>
<feature type="domain" description="Glucose-6-phosphate dehydrogenase C-terminal" evidence="9">
    <location>
        <begin position="213"/>
        <end position="512"/>
    </location>
</feature>
<dbReference type="Gene3D" id="3.40.50.720">
    <property type="entry name" value="NAD(P)-binding Rossmann-like Domain"/>
    <property type="match status" value="1"/>
</dbReference>
<dbReference type="PANTHER" id="PTHR23429">
    <property type="entry name" value="GLUCOSE-6-PHOSPHATE 1-DEHYDROGENASE G6PD"/>
    <property type="match status" value="1"/>
</dbReference>
<dbReference type="RefSeq" id="WP_002710204.1">
    <property type="nucleotide sequence ID" value="NZ_JH651384.1"/>
</dbReference>
<dbReference type="HAMAP" id="MF_00966">
    <property type="entry name" value="G6PD"/>
    <property type="match status" value="1"/>
</dbReference>
<dbReference type="InterPro" id="IPR036291">
    <property type="entry name" value="NAD(P)-bd_dom_sf"/>
</dbReference>
<dbReference type="UniPathway" id="UPA00115">
    <property type="reaction ID" value="UER00408"/>
</dbReference>
<dbReference type="OrthoDB" id="9802739at2"/>
<accession>A0A656HHD3</accession>
<feature type="binding site" evidence="7">
    <location>
        <position position="259"/>
    </location>
    <ligand>
        <name>substrate</name>
    </ligand>
</feature>
<feature type="binding site" evidence="7">
    <location>
        <position position="172"/>
    </location>
    <ligand>
        <name>NADP(+)</name>
        <dbReference type="ChEBI" id="CHEBI:58349"/>
    </ligand>
</feature>
<dbReference type="InterPro" id="IPR022674">
    <property type="entry name" value="G6P_DH_NAD-bd"/>
</dbReference>
<dbReference type="InterPro" id="IPR022675">
    <property type="entry name" value="G6P_DH_C"/>
</dbReference>
<dbReference type="InterPro" id="IPR001282">
    <property type="entry name" value="G6P_DH"/>
</dbReference>
<protein>
    <recommendedName>
        <fullName evidence="7">Glucose-6-phosphate 1-dehydrogenase</fullName>
        <shortName evidence="7">G6PD</shortName>
        <ecNumber evidence="7">1.1.1.49</ecNumber>
    </recommendedName>
</protein>
<dbReference type="Pfam" id="PF00479">
    <property type="entry name" value="G6PD_N"/>
    <property type="match status" value="1"/>
</dbReference>
<reference evidence="11" key="1">
    <citation type="journal article" date="2011" name="Stand. Genomic Sci.">
        <title>Genome sequence of the filamentous, gliding Thiothrix nivea neotype strain (JP2(T)).</title>
        <authorList>
            <person name="Lapidus A."/>
            <person name="Nolan M."/>
            <person name="Lucas S."/>
            <person name="Glavina Del Rio T."/>
            <person name="Tice H."/>
            <person name="Cheng J.F."/>
            <person name="Tapia R."/>
            <person name="Han C."/>
            <person name="Goodwin L."/>
            <person name="Pitluck S."/>
            <person name="Liolios K."/>
            <person name="Pagani I."/>
            <person name="Ivanova N."/>
            <person name="Huntemann M."/>
            <person name="Mavromatis K."/>
            <person name="Mikhailova N."/>
            <person name="Pati A."/>
            <person name="Chen A."/>
            <person name="Palaniappan K."/>
            <person name="Land M."/>
            <person name="Brambilla E.M."/>
            <person name="Rohde M."/>
            <person name="Abt B."/>
            <person name="Verbarg S."/>
            <person name="Goker M."/>
            <person name="Bristow J."/>
            <person name="Eisen J.A."/>
            <person name="Markowitz V."/>
            <person name="Hugenholtz P."/>
            <person name="Kyrpides N.C."/>
            <person name="Klenk H.P."/>
            <person name="Woyke T."/>
        </authorList>
    </citation>
    <scope>NUCLEOTIDE SEQUENCE [LARGE SCALE GENOMIC DNA]</scope>
    <source>
        <strain evidence="11">ATCC 35100 / DSM 5205 / JP2</strain>
    </source>
</reference>
<dbReference type="PRINTS" id="PR00079">
    <property type="entry name" value="G6PDHDRGNASE"/>
</dbReference>
<dbReference type="SUPFAM" id="SSF51735">
    <property type="entry name" value="NAD(P)-binding Rossmann-fold domains"/>
    <property type="match status" value="1"/>
</dbReference>
<proteinExistence type="inferred from homology"/>
<name>A0A656HHD3_THINJ</name>
<evidence type="ECO:0000259" key="8">
    <source>
        <dbReference type="Pfam" id="PF00479"/>
    </source>
</evidence>
<evidence type="ECO:0000313" key="11">
    <source>
        <dbReference type="Proteomes" id="UP000005317"/>
    </source>
</evidence>
<dbReference type="InterPro" id="IPR019796">
    <property type="entry name" value="G6P_DH_AS"/>
</dbReference>
<dbReference type="PROSITE" id="PS00069">
    <property type="entry name" value="G6P_DEHYDROGENASE"/>
    <property type="match status" value="1"/>
</dbReference>
<dbReference type="Pfam" id="PF02781">
    <property type="entry name" value="G6PD_C"/>
    <property type="match status" value="1"/>
</dbReference>
<evidence type="ECO:0000313" key="10">
    <source>
        <dbReference type="EMBL" id="EIJ36328.1"/>
    </source>
</evidence>
<feature type="binding site" evidence="7">
    <location>
        <position position="240"/>
    </location>
    <ligand>
        <name>substrate</name>
    </ligand>
</feature>
<comment type="catalytic activity">
    <reaction evidence="7">
        <text>D-glucose 6-phosphate + NADP(+) = 6-phospho-D-glucono-1,5-lactone + NADPH + H(+)</text>
        <dbReference type="Rhea" id="RHEA:15841"/>
        <dbReference type="ChEBI" id="CHEBI:15378"/>
        <dbReference type="ChEBI" id="CHEBI:57783"/>
        <dbReference type="ChEBI" id="CHEBI:57955"/>
        <dbReference type="ChEBI" id="CHEBI:58349"/>
        <dbReference type="ChEBI" id="CHEBI:61548"/>
        <dbReference type="EC" id="1.1.1.49"/>
    </reaction>
</comment>
<dbReference type="SUPFAM" id="SSF55347">
    <property type="entry name" value="Glyceraldehyde-3-phosphate dehydrogenase-like, C-terminal domain"/>
    <property type="match status" value="1"/>
</dbReference>
<comment type="similarity">
    <text evidence="2 7">Belongs to the glucose-6-phosphate dehydrogenase family.</text>
</comment>
<dbReference type="GO" id="GO:0050661">
    <property type="term" value="F:NADP binding"/>
    <property type="evidence" value="ECO:0007669"/>
    <property type="project" value="UniProtKB-UniRule"/>
</dbReference>
<sequence>MIETPVSNPLLAGLQEDQLAQPCILVIFGGGGDLSKRKLIPAIYNQSLDGGLPASFALLGLALQEMDDQGYRQFAREGIESFSRQPLDEQHWPDFERLLHYEPGSFTDPQTYQRLKQRLEEIDQTFGIPGNRVFYLAIPPSLIETCVQNLNDAGLVYPVEDAQHFSRVIVEKPIGHDLQSARQVNDVLGRNLDESQIYRIDHYLGKETVQNILAMRFGNTIFEPLWNRKYIEHVQITVAEAEGVGTRAGYYDHAGALRDMVQNHILQLLTLIAMEPPWSMKADVIRDHRQNVLNCLRPITPEIVNQHVVRAQYGPGYHGGFDVPGYRREEGVGPDSTTETYVALKVFIDNWRWAGVPFYIRTGKRMTKRASEIAVHFRGVPPVLFNADPSHPIEQNVLALSIQPNEGLSLRISTKLPGPKVRIFPVKMDFRYGSTFGDQSPEAYERLMLDVMAGDATLFMRRDAVESSWMFIENILDAWNSSGVRWLPEYTAGTWGPVEAERMIENDDFRWRLL</sequence>
<feature type="binding site" evidence="7">
    <location>
        <position position="206"/>
    </location>
    <ligand>
        <name>substrate</name>
    </ligand>
</feature>
<dbReference type="PIRSF" id="PIRSF000110">
    <property type="entry name" value="G6PD"/>
    <property type="match status" value="1"/>
</dbReference>
<evidence type="ECO:0000256" key="3">
    <source>
        <dbReference type="ARBA" id="ARBA00022526"/>
    </source>
</evidence>
<dbReference type="EC" id="1.1.1.49" evidence="7"/>
<dbReference type="GO" id="GO:0009051">
    <property type="term" value="P:pentose-phosphate shunt, oxidative branch"/>
    <property type="evidence" value="ECO:0007669"/>
    <property type="project" value="TreeGrafter"/>
</dbReference>
<evidence type="ECO:0000256" key="7">
    <source>
        <dbReference type="HAMAP-Rule" id="MF_00966"/>
    </source>
</evidence>
<evidence type="ECO:0000256" key="6">
    <source>
        <dbReference type="ARBA" id="ARBA00023277"/>
    </source>
</evidence>
<keyword evidence="6 7" id="KW-0119">Carbohydrate metabolism</keyword>
<feature type="binding site" evidence="7">
    <location>
        <position position="202"/>
    </location>
    <ligand>
        <name>substrate</name>
    </ligand>
</feature>
<dbReference type="GO" id="GO:0005829">
    <property type="term" value="C:cytosol"/>
    <property type="evidence" value="ECO:0007669"/>
    <property type="project" value="TreeGrafter"/>
</dbReference>
<organism evidence="10 11">
    <name type="scientific">Thiothrix nivea (strain ATCC 35100 / DSM 5205 / JP2)</name>
    <dbReference type="NCBI Taxonomy" id="870187"/>
    <lineage>
        <taxon>Bacteria</taxon>
        <taxon>Pseudomonadati</taxon>
        <taxon>Pseudomonadota</taxon>
        <taxon>Gammaproteobacteria</taxon>
        <taxon>Thiotrichales</taxon>
        <taxon>Thiotrichaceae</taxon>
        <taxon>Thiothrix</taxon>
    </lineage>
</organism>
<dbReference type="GO" id="GO:0006006">
    <property type="term" value="P:glucose metabolic process"/>
    <property type="evidence" value="ECO:0007669"/>
    <property type="project" value="UniProtKB-KW"/>
</dbReference>
<dbReference type="EMBL" id="JH651384">
    <property type="protein sequence ID" value="EIJ36328.1"/>
    <property type="molecule type" value="Genomic_DNA"/>
</dbReference>
<feature type="domain" description="Glucose-6-phosphate dehydrogenase NAD-binding" evidence="8">
    <location>
        <begin position="26"/>
        <end position="211"/>
    </location>
</feature>
<dbReference type="NCBIfam" id="TIGR00871">
    <property type="entry name" value="zwf"/>
    <property type="match status" value="1"/>
</dbReference>
<comment type="caution">
    <text evidence="7">Lacks conserved residue(s) required for the propagation of feature annotation.</text>
</comment>
<evidence type="ECO:0000256" key="4">
    <source>
        <dbReference type="ARBA" id="ARBA00022857"/>
    </source>
</evidence>
<dbReference type="PANTHER" id="PTHR23429:SF0">
    <property type="entry name" value="GLUCOSE-6-PHOSPHATE 1-DEHYDROGENASE"/>
    <property type="match status" value="1"/>
</dbReference>
<gene>
    <name evidence="7" type="primary">zwf</name>
    <name evidence="10" type="ORF">Thini_3827</name>
</gene>
<dbReference type="AlphaFoldDB" id="A0A656HHD3"/>